<dbReference type="GO" id="GO:0032210">
    <property type="term" value="P:regulation of telomere maintenance via telomerase"/>
    <property type="evidence" value="ECO:0007669"/>
    <property type="project" value="TreeGrafter"/>
</dbReference>
<evidence type="ECO:0000256" key="1">
    <source>
        <dbReference type="ARBA" id="ARBA00004123"/>
    </source>
</evidence>
<evidence type="ECO:0000256" key="8">
    <source>
        <dbReference type="SAM" id="MobiDB-lite"/>
    </source>
</evidence>
<keyword evidence="5" id="KW-0779">Telomere</keyword>
<dbReference type="InterPro" id="IPR032042">
    <property type="entry name" value="POT1PC"/>
</dbReference>
<feature type="domain" description="Protection of telomeres protein 1 ssDNA-binding" evidence="9">
    <location>
        <begin position="127"/>
        <end position="260"/>
    </location>
</feature>
<dbReference type="OrthoDB" id="2186770at2759"/>
<evidence type="ECO:0000313" key="10">
    <source>
        <dbReference type="EMBL" id="KZT51751.1"/>
    </source>
</evidence>
<dbReference type="STRING" id="1353952.A0A165CZL0"/>
<dbReference type="FunCoup" id="A0A165CZL0">
    <property type="interactions" value="129"/>
</dbReference>
<feature type="region of interest" description="Disordered" evidence="8">
    <location>
        <begin position="444"/>
        <end position="501"/>
    </location>
</feature>
<protein>
    <recommendedName>
        <fullName evidence="9">Protection of telomeres protein 1 ssDNA-binding domain-containing protein</fullName>
    </recommendedName>
</protein>
<keyword evidence="7" id="KW-0539">Nucleus</keyword>
<dbReference type="InterPro" id="IPR012340">
    <property type="entry name" value="NA-bd_OB-fold"/>
</dbReference>
<evidence type="ECO:0000256" key="4">
    <source>
        <dbReference type="ARBA" id="ARBA00022454"/>
    </source>
</evidence>
<feature type="domain" description="Protection of telomeres protein 1 ssDNA-binding" evidence="9">
    <location>
        <begin position="304"/>
        <end position="435"/>
    </location>
</feature>
<evidence type="ECO:0000256" key="6">
    <source>
        <dbReference type="ARBA" id="ARBA00023125"/>
    </source>
</evidence>
<evidence type="ECO:0000256" key="3">
    <source>
        <dbReference type="ARBA" id="ARBA00008442"/>
    </source>
</evidence>
<name>A0A165CZL0_9BASI</name>
<dbReference type="InterPro" id="IPR028389">
    <property type="entry name" value="POT1"/>
</dbReference>
<reference evidence="10 11" key="1">
    <citation type="journal article" date="2016" name="Mol. Biol. Evol.">
        <title>Comparative Genomics of Early-Diverging Mushroom-Forming Fungi Provides Insights into the Origins of Lignocellulose Decay Capabilities.</title>
        <authorList>
            <person name="Nagy L.G."/>
            <person name="Riley R."/>
            <person name="Tritt A."/>
            <person name="Adam C."/>
            <person name="Daum C."/>
            <person name="Floudas D."/>
            <person name="Sun H."/>
            <person name="Yadav J.S."/>
            <person name="Pangilinan J."/>
            <person name="Larsson K.H."/>
            <person name="Matsuura K."/>
            <person name="Barry K."/>
            <person name="Labutti K."/>
            <person name="Kuo R."/>
            <person name="Ohm R.A."/>
            <person name="Bhattacharya S.S."/>
            <person name="Shirouzu T."/>
            <person name="Yoshinaga Y."/>
            <person name="Martin F.M."/>
            <person name="Grigoriev I.V."/>
            <person name="Hibbett D.S."/>
        </authorList>
    </citation>
    <scope>NUCLEOTIDE SEQUENCE [LARGE SCALE GENOMIC DNA]</scope>
    <source>
        <strain evidence="10 11">HHB12733</strain>
    </source>
</reference>
<evidence type="ECO:0000256" key="7">
    <source>
        <dbReference type="ARBA" id="ARBA00023242"/>
    </source>
</evidence>
<dbReference type="AlphaFoldDB" id="A0A165CZL0"/>
<evidence type="ECO:0000259" key="9">
    <source>
        <dbReference type="Pfam" id="PF16686"/>
    </source>
</evidence>
<dbReference type="Gene3D" id="2.40.50.140">
    <property type="entry name" value="Nucleic acid-binding proteins"/>
    <property type="match status" value="4"/>
</dbReference>
<proteinExistence type="inferred from homology"/>
<sequence>MVTYSLTDPSVYPTTEFSINFFRKQPETLPTAKLEEAMLVKQMRTLILNQAVAGVGYHDAFLWAAYEPAHGREYTSPFMGLKMDRDELRYCHELVDWWRDKRSTGASSEGGDISFSQMARRRRQIVELKDMKDSVFCDCIVQVVKIWQDSRTTDLYVTDFTANPGFGDPNQSNIVMPGKQPLPLPNSVVCKITLWDEVNTRAEVIQPLQFFKLKNVRVRWGRGGNLEGSMGMGKDGKDSLVRVADSDEVLKKLRKRKVAFLQGDKEALSRTSSNADLPEHSVSRGDTIVPEFPPAEHSCVSGMIPGHYYTFVAEVVKVWFGVQCHDVYVTDYTEHPYLMDFSAVEQWQPPPGRRTLHVSVWDDWQALIAGLTTGHFVRFEYMLFKRIHPKKPTGDGKEDPPLLGGKIGEVVHRPCKITRVPATDPAVKELLRRKAVVMNIDIDIPDTPPSLAEPNAGAGQEKPSSLPSPRPTPAHLRLRSVSPLSTQPDPLLPSRSDGPLRNIYHNMPRSTFAELKKSTTSSVWRLRGRVLGFQPGRLRDWAWQECTKCHMEVPNNQRTCSECMEQDDTDDSVPVPHWRFAFVLQDEHGETLPNVFCCDDNATTFLGDLPPQNLFSNREALNVLRTRTRSLLGNIEDVQLHLLRAEEAWQRLQSGKGKVTAVDGQESKEPKLQYGEWADWTIRRWMDQEVPTWSISGCRIVI</sequence>
<accession>A0A165CZL0</accession>
<dbReference type="PANTHER" id="PTHR14513">
    <property type="entry name" value="PROTECTION OF TELOMERES 1"/>
    <property type="match status" value="1"/>
</dbReference>
<dbReference type="GO" id="GO:0016233">
    <property type="term" value="P:telomere capping"/>
    <property type="evidence" value="ECO:0007669"/>
    <property type="project" value="TreeGrafter"/>
</dbReference>
<dbReference type="GO" id="GO:0010521">
    <property type="term" value="F:telomerase inhibitor activity"/>
    <property type="evidence" value="ECO:0007669"/>
    <property type="project" value="TreeGrafter"/>
</dbReference>
<organism evidence="10 11">
    <name type="scientific">Calocera cornea HHB12733</name>
    <dbReference type="NCBI Taxonomy" id="1353952"/>
    <lineage>
        <taxon>Eukaryota</taxon>
        <taxon>Fungi</taxon>
        <taxon>Dikarya</taxon>
        <taxon>Basidiomycota</taxon>
        <taxon>Agaricomycotina</taxon>
        <taxon>Dacrymycetes</taxon>
        <taxon>Dacrymycetales</taxon>
        <taxon>Dacrymycetaceae</taxon>
        <taxon>Calocera</taxon>
    </lineage>
</organism>
<dbReference type="EMBL" id="KV424093">
    <property type="protein sequence ID" value="KZT51751.1"/>
    <property type="molecule type" value="Genomic_DNA"/>
</dbReference>
<dbReference type="InParanoid" id="A0A165CZL0"/>
<comment type="subcellular location">
    <subcellularLocation>
        <location evidence="2">Chromosome</location>
        <location evidence="2">Telomere</location>
    </subcellularLocation>
    <subcellularLocation>
        <location evidence="1">Nucleus</location>
    </subcellularLocation>
</comment>
<dbReference type="PANTHER" id="PTHR14513:SF0">
    <property type="entry name" value="PROTECTION OF TELOMERES PROTEIN 1"/>
    <property type="match status" value="1"/>
</dbReference>
<keyword evidence="11" id="KW-1185">Reference proteome</keyword>
<evidence type="ECO:0000313" key="11">
    <source>
        <dbReference type="Proteomes" id="UP000076842"/>
    </source>
</evidence>
<comment type="similarity">
    <text evidence="3">Belongs to the telombin family.</text>
</comment>
<evidence type="ECO:0000256" key="5">
    <source>
        <dbReference type="ARBA" id="ARBA00022895"/>
    </source>
</evidence>
<dbReference type="GO" id="GO:0098505">
    <property type="term" value="F:G-rich strand telomeric DNA binding"/>
    <property type="evidence" value="ECO:0007669"/>
    <property type="project" value="TreeGrafter"/>
</dbReference>
<evidence type="ECO:0000256" key="2">
    <source>
        <dbReference type="ARBA" id="ARBA00004574"/>
    </source>
</evidence>
<dbReference type="Pfam" id="PF16686">
    <property type="entry name" value="POT1PC"/>
    <property type="match status" value="2"/>
</dbReference>
<keyword evidence="6" id="KW-0238">DNA-binding</keyword>
<gene>
    <name evidence="10" type="ORF">CALCODRAFT_121111</name>
</gene>
<dbReference type="SUPFAM" id="SSF50249">
    <property type="entry name" value="Nucleic acid-binding proteins"/>
    <property type="match status" value="3"/>
</dbReference>
<keyword evidence="4" id="KW-0158">Chromosome</keyword>
<dbReference type="Proteomes" id="UP000076842">
    <property type="component" value="Unassembled WGS sequence"/>
</dbReference>
<dbReference type="GO" id="GO:0000783">
    <property type="term" value="C:nuclear telomere cap complex"/>
    <property type="evidence" value="ECO:0007669"/>
    <property type="project" value="TreeGrafter"/>
</dbReference>